<dbReference type="Proteomes" id="UP000012527">
    <property type="component" value="Unassembled WGS sequence"/>
</dbReference>
<gene>
    <name evidence="2" type="ORF">C826_02174</name>
    <name evidence="3" type="ORF">C826_02237</name>
</gene>
<comment type="caution">
    <text evidence="2">The sequence shown here is derived from an EMBL/GenBank/DDBJ whole genome shotgun (WGS) entry which is preliminary data.</text>
</comment>
<dbReference type="PATRIC" id="fig|1235804.3.peg.2397"/>
<accession>N2B667</accession>
<proteinExistence type="predicted"/>
<evidence type="ECO:0000256" key="1">
    <source>
        <dbReference type="SAM" id="Phobius"/>
    </source>
</evidence>
<organism evidence="2 4">
    <name type="scientific">Helicobacter bilis WiWa</name>
    <dbReference type="NCBI Taxonomy" id="1235804"/>
    <lineage>
        <taxon>Bacteria</taxon>
        <taxon>Pseudomonadati</taxon>
        <taxon>Campylobacterota</taxon>
        <taxon>Epsilonproteobacteria</taxon>
        <taxon>Campylobacterales</taxon>
        <taxon>Helicobacteraceae</taxon>
        <taxon>Helicobacter</taxon>
    </lineage>
</organism>
<feature type="transmembrane region" description="Helical" evidence="1">
    <location>
        <begin position="6"/>
        <end position="26"/>
    </location>
</feature>
<dbReference type="EMBL" id="AQFW01000020">
    <property type="protein sequence ID" value="EMZ37177.1"/>
    <property type="molecule type" value="Genomic_DNA"/>
</dbReference>
<dbReference type="AlphaFoldDB" id="N2B667"/>
<evidence type="ECO:0000313" key="2">
    <source>
        <dbReference type="EMBL" id="EMZ37177.1"/>
    </source>
</evidence>
<sequence length="44" mass="5279">MNQEILLIPPLIMLFAMPLIFVFKAYKDIKDIETRKSKQEQKQK</sequence>
<name>N2B667_9HELI</name>
<dbReference type="HOGENOM" id="CLU_3217030_0_0_7"/>
<reference evidence="2 4" key="1">
    <citation type="submission" date="2013-02" db="EMBL/GenBank/DDBJ databases">
        <title>The Genome Sequence of Helicobacter bilis WiWa.</title>
        <authorList>
            <consortium name="The Broad Institute Genome Sequencing Platform"/>
            <person name="Ward D."/>
            <person name="Overstreet A.-M.C."/>
            <person name="Ramer-Tait A.E."/>
            <person name="Phillips G.J."/>
            <person name="Wannemuehler M.J."/>
            <person name="Walker B."/>
            <person name="Young S.K."/>
            <person name="Zeng Q."/>
            <person name="Gargeya S."/>
            <person name="Fitzgerald M."/>
            <person name="Haas B."/>
            <person name="Abouelleil A."/>
            <person name="Alvarado L."/>
            <person name="Arachchi H.M."/>
            <person name="Berlin A.M."/>
            <person name="Chapman S.B."/>
            <person name="Dewar J."/>
            <person name="Goldberg J."/>
            <person name="Griggs A."/>
            <person name="Gujja S."/>
            <person name="Hansen M."/>
            <person name="Howarth C."/>
            <person name="Imamovic A."/>
            <person name="Larimer J."/>
            <person name="McCowan C."/>
            <person name="Murphy C."/>
            <person name="Neiman D."/>
            <person name="Pearson M."/>
            <person name="Priest M."/>
            <person name="Roberts A."/>
            <person name="Saif S."/>
            <person name="Shea T."/>
            <person name="Sisk P."/>
            <person name="Sykes S."/>
            <person name="Wortman J."/>
            <person name="Nusbaum C."/>
            <person name="Birren B."/>
        </authorList>
    </citation>
    <scope>NUCLEOTIDE SEQUENCE [LARGE SCALE GENOMIC DNA]</scope>
    <source>
        <strain evidence="2 4">WiWa</strain>
    </source>
</reference>
<dbReference type="EMBL" id="AQFW01000020">
    <property type="protein sequence ID" value="EMZ37240.1"/>
    <property type="molecule type" value="Genomic_DNA"/>
</dbReference>
<keyword evidence="1" id="KW-0472">Membrane</keyword>
<dbReference type="GeneID" id="77083299"/>
<keyword evidence="1" id="KW-1133">Transmembrane helix</keyword>
<evidence type="ECO:0000313" key="4">
    <source>
        <dbReference type="Proteomes" id="UP000012527"/>
    </source>
</evidence>
<keyword evidence="1" id="KW-0812">Transmembrane</keyword>
<dbReference type="RefSeq" id="WP_004089404.1">
    <property type="nucleotide sequence ID" value="NZ_KB822521.1"/>
</dbReference>
<evidence type="ECO:0000313" key="3">
    <source>
        <dbReference type="EMBL" id="EMZ37240.1"/>
    </source>
</evidence>
<protein>
    <submittedName>
        <fullName evidence="2">Uncharacterized protein</fullName>
    </submittedName>
</protein>